<dbReference type="FunFam" id="3.10.20.10:FF:000002">
    <property type="entry name" value="60S ribosomal protein L18a"/>
    <property type="match status" value="1"/>
</dbReference>
<accession>A0A314XHF3</accession>
<keyword evidence="3" id="KW-0964">Secreted</keyword>
<evidence type="ECO:0000256" key="2">
    <source>
        <dbReference type="ARBA" id="ARBA00010980"/>
    </source>
</evidence>
<dbReference type="AlphaFoldDB" id="A0A314XHF3"/>
<dbReference type="GO" id="GO:0030570">
    <property type="term" value="F:pectate lyase activity"/>
    <property type="evidence" value="ECO:0007669"/>
    <property type="project" value="InterPro"/>
</dbReference>
<dbReference type="PANTHER" id="PTHR31683:SF21">
    <property type="entry name" value="PECTATE LYASE 12-RELATED"/>
    <property type="match status" value="1"/>
</dbReference>
<dbReference type="SUPFAM" id="SSF51126">
    <property type="entry name" value="Pectin lyase-like"/>
    <property type="match status" value="1"/>
</dbReference>
<dbReference type="Proteomes" id="UP000250321">
    <property type="component" value="Unassembled WGS sequence"/>
</dbReference>
<dbReference type="Gene3D" id="3.10.20.10">
    <property type="match status" value="1"/>
</dbReference>
<evidence type="ECO:0000313" key="5">
    <source>
        <dbReference type="EMBL" id="PQP93101.1"/>
    </source>
</evidence>
<evidence type="ECO:0000313" key="6">
    <source>
        <dbReference type="Proteomes" id="UP000250321"/>
    </source>
</evidence>
<proteinExistence type="inferred from homology"/>
<dbReference type="InterPro" id="IPR028877">
    <property type="entry name" value="Ribosomal_eL20"/>
</dbReference>
<evidence type="ECO:0000256" key="3">
    <source>
        <dbReference type="ARBA" id="ARBA00022512"/>
    </source>
</evidence>
<organism evidence="5 6">
    <name type="scientific">Prunus yedoensis var. nudiflora</name>
    <dbReference type="NCBI Taxonomy" id="2094558"/>
    <lineage>
        <taxon>Eukaryota</taxon>
        <taxon>Viridiplantae</taxon>
        <taxon>Streptophyta</taxon>
        <taxon>Embryophyta</taxon>
        <taxon>Tracheophyta</taxon>
        <taxon>Spermatophyta</taxon>
        <taxon>Magnoliopsida</taxon>
        <taxon>eudicotyledons</taxon>
        <taxon>Gunneridae</taxon>
        <taxon>Pentapetalae</taxon>
        <taxon>rosids</taxon>
        <taxon>fabids</taxon>
        <taxon>Rosales</taxon>
        <taxon>Rosaceae</taxon>
        <taxon>Amygdaloideae</taxon>
        <taxon>Amygdaleae</taxon>
        <taxon>Prunus</taxon>
    </lineage>
</organism>
<dbReference type="HAMAP" id="MF_00273">
    <property type="entry name" value="Ribosomal_eL20"/>
    <property type="match status" value="1"/>
</dbReference>
<dbReference type="InterPro" id="IPR018082">
    <property type="entry name" value="AmbAllergen"/>
</dbReference>
<comment type="caution">
    <text evidence="5">The sequence shown here is derived from an EMBL/GenBank/DDBJ whole genome shotgun (WGS) entry which is preliminary data.</text>
</comment>
<dbReference type="InterPro" id="IPR045032">
    <property type="entry name" value="PEL"/>
</dbReference>
<name>A0A314XHF3_PRUYE</name>
<dbReference type="PANTHER" id="PTHR31683">
    <property type="entry name" value="PECTATE LYASE 18-RELATED"/>
    <property type="match status" value="1"/>
</dbReference>
<dbReference type="InterPro" id="IPR012334">
    <property type="entry name" value="Pectin_lyas_fold"/>
</dbReference>
<protein>
    <submittedName>
        <fullName evidence="5">Putative pectate lyase 12</fullName>
    </submittedName>
</protein>
<reference evidence="5 6" key="1">
    <citation type="submission" date="2018-02" db="EMBL/GenBank/DDBJ databases">
        <title>Draft genome of wild Prunus yedoensis var. nudiflora.</title>
        <authorList>
            <person name="Baek S."/>
            <person name="Kim J.-H."/>
            <person name="Choi K."/>
            <person name="Kim G.-B."/>
            <person name="Cho A."/>
            <person name="Jang H."/>
            <person name="Shin C.-H."/>
            <person name="Yu H.-J."/>
            <person name="Mun J.-H."/>
        </authorList>
    </citation>
    <scope>NUCLEOTIDE SEQUENCE [LARGE SCALE GENOMIC DNA]</scope>
    <source>
        <strain evidence="6">cv. Jeju island</strain>
        <tissue evidence="5">Leaf</tissue>
    </source>
</reference>
<dbReference type="Gene3D" id="2.160.20.10">
    <property type="entry name" value="Single-stranded right-handed beta-helix, Pectin lyase-like"/>
    <property type="match status" value="1"/>
</dbReference>
<comment type="similarity">
    <text evidence="2">Belongs to the polysaccharide lyase 1 family.</text>
</comment>
<keyword evidence="6" id="KW-1185">Reference proteome</keyword>
<keyword evidence="5" id="KW-0456">Lyase</keyword>
<gene>
    <name evidence="5" type="ORF">Pyn_31156</name>
</gene>
<dbReference type="STRING" id="2094558.A0A314XHF3"/>
<dbReference type="OrthoDB" id="1637350at2759"/>
<evidence type="ECO:0000256" key="4">
    <source>
        <dbReference type="ARBA" id="ARBA00022729"/>
    </source>
</evidence>
<evidence type="ECO:0000256" key="1">
    <source>
        <dbReference type="ARBA" id="ARBA00004191"/>
    </source>
</evidence>
<dbReference type="InterPro" id="IPR011050">
    <property type="entry name" value="Pectin_lyase_fold/virulence"/>
</dbReference>
<keyword evidence="3" id="KW-0134">Cell wall</keyword>
<keyword evidence="4" id="KW-0732">Signal</keyword>
<dbReference type="EMBL" id="PJQY01002491">
    <property type="protein sequence ID" value="PQP93101.1"/>
    <property type="molecule type" value="Genomic_DNA"/>
</dbReference>
<comment type="subcellular location">
    <subcellularLocation>
        <location evidence="1">Secreted</location>
        <location evidence="1">Cell wall</location>
    </subcellularLocation>
</comment>
<sequence>MAADCLCLNKGLPLPLLLLWDRASVYVQKLRQHRMLTDFEGATRKNEVGFRIWTSKEFHEYQVVGRKLPTASDEHPKIYRMKLWATNEVRAKSKFWKLKKVKKSNGQVLAINEEGLCFFGKKANAARNPKIPGLFMPNRNPIDDCWECDSNWPNNRQSLADCAIGFGQYALGGKGGEYYIVTDSSNDDAVNPRPNTLRYAVIRTEPLWIVFPGNMLIKLSQELIFNSYKTLDRSGANVHIVGGGCITLQFISNVIIHNVHIRHCYPSGDANVRSSPPHYGYGTKLDGF</sequence>
<dbReference type="PRINTS" id="PR00807">
    <property type="entry name" value="AMBALLERGEN"/>
</dbReference>